<dbReference type="SUPFAM" id="SSF54236">
    <property type="entry name" value="Ubiquitin-like"/>
    <property type="match status" value="1"/>
</dbReference>
<proteinExistence type="predicted"/>
<dbReference type="InterPro" id="IPR019956">
    <property type="entry name" value="Ubiquitin_dom"/>
</dbReference>
<evidence type="ECO:0000313" key="4">
    <source>
        <dbReference type="Proteomes" id="UP001187682"/>
    </source>
</evidence>
<evidence type="ECO:0000259" key="2">
    <source>
        <dbReference type="PROSITE" id="PS50053"/>
    </source>
</evidence>
<dbReference type="InterPro" id="IPR050158">
    <property type="entry name" value="Ubiquitin_ubiquitin-like"/>
</dbReference>
<reference evidence="3" key="1">
    <citation type="submission" date="2018-03" db="EMBL/GenBank/DDBJ databases">
        <authorList>
            <person name="Guldener U."/>
        </authorList>
    </citation>
    <scope>NUCLEOTIDE SEQUENCE</scope>
</reference>
<dbReference type="EMBL" id="ONZQ02000005">
    <property type="protein sequence ID" value="SPO01353.1"/>
    <property type="molecule type" value="Genomic_DNA"/>
</dbReference>
<gene>
    <name evidence="3" type="ORF">DNG_04029</name>
</gene>
<evidence type="ECO:0000256" key="1">
    <source>
        <dbReference type="SAM" id="MobiDB-lite"/>
    </source>
</evidence>
<dbReference type="Pfam" id="PF00240">
    <property type="entry name" value="ubiquitin"/>
    <property type="match status" value="1"/>
</dbReference>
<evidence type="ECO:0000313" key="3">
    <source>
        <dbReference type="EMBL" id="SPO01353.1"/>
    </source>
</evidence>
<dbReference type="PANTHER" id="PTHR10666">
    <property type="entry name" value="UBIQUITIN"/>
    <property type="match status" value="1"/>
</dbReference>
<dbReference type="InterPro" id="IPR019954">
    <property type="entry name" value="Ubiquitin_CS"/>
</dbReference>
<dbReference type="AlphaFoldDB" id="A0AAE8MVT6"/>
<dbReference type="Proteomes" id="UP001187682">
    <property type="component" value="Unassembled WGS sequence"/>
</dbReference>
<dbReference type="PROSITE" id="PS00299">
    <property type="entry name" value="UBIQUITIN_1"/>
    <property type="match status" value="1"/>
</dbReference>
<keyword evidence="4" id="KW-1185">Reference proteome</keyword>
<dbReference type="Gene3D" id="3.10.20.90">
    <property type="entry name" value="Phosphatidylinositol 3-kinase Catalytic Subunit, Chain A, domain 1"/>
    <property type="match status" value="1"/>
</dbReference>
<dbReference type="PROSITE" id="PS50053">
    <property type="entry name" value="UBIQUITIN_2"/>
    <property type="match status" value="1"/>
</dbReference>
<dbReference type="PRINTS" id="PR00348">
    <property type="entry name" value="UBIQUITIN"/>
</dbReference>
<protein>
    <recommendedName>
        <fullName evidence="2">Ubiquitin-like domain-containing protein</fullName>
    </recommendedName>
</protein>
<comment type="caution">
    <text evidence="3">The sequence shown here is derived from an EMBL/GenBank/DDBJ whole genome shotgun (WGS) entry which is preliminary data.</text>
</comment>
<accession>A0AAE8MVT6</accession>
<feature type="region of interest" description="Disordered" evidence="1">
    <location>
        <begin position="881"/>
        <end position="906"/>
    </location>
</feature>
<organism evidence="3 4">
    <name type="scientific">Cephalotrichum gorgonifer</name>
    <dbReference type="NCBI Taxonomy" id="2041049"/>
    <lineage>
        <taxon>Eukaryota</taxon>
        <taxon>Fungi</taxon>
        <taxon>Dikarya</taxon>
        <taxon>Ascomycota</taxon>
        <taxon>Pezizomycotina</taxon>
        <taxon>Sordariomycetes</taxon>
        <taxon>Hypocreomycetidae</taxon>
        <taxon>Microascales</taxon>
        <taxon>Microascaceae</taxon>
        <taxon>Cephalotrichum</taxon>
    </lineage>
</organism>
<feature type="domain" description="Ubiquitin-like" evidence="2">
    <location>
        <begin position="1"/>
        <end position="72"/>
    </location>
</feature>
<dbReference type="InterPro" id="IPR029071">
    <property type="entry name" value="Ubiquitin-like_domsf"/>
</dbReference>
<dbReference type="SMART" id="SM00213">
    <property type="entry name" value="UBQ"/>
    <property type="match status" value="1"/>
</dbReference>
<name>A0AAE8MVT6_9PEZI</name>
<sequence>MKITIRSLTGVALELEVEPDTTLLAVKQQIEAHWDLPVEQQRIIFAGKQLEEVRTVGTYHIQGGATLHLVVRTGHSQRAPAAVEALSERTMPSQKEIEHKLHYWRSAFKSASFEDDLDIIDPNAFYRRLELLSDAVAEHSEFKRCGGQYTRLDENTWAIGPAAAAGVVPTPPFEGVPDWMGSVFGDVAPDGSSEKAVSTDGVLASLWKTCLIFSRVASSFRELERQGFCNGSFNLLLSHPGDNIAELVRIPVVEIENIRQGAISYLEAAFSEEGADLDEDVQASLWAYILEPCKLLLERLNLPLELPDQSTTSILITGRVTALLLDLALLSYTGSHGCRFDQDYLQLDARAFEVNWEDSPVNFRCSLTQLACLNDFLDKKEVWVFELRGGRSAPAPSLSNRPLDVLTNMADFADIWGPVYAVPEPKGGGRIRQYNVSKGIICKVKGRAQTAFPNAVRCHWHSHSSWMRGLAMKLLPPSEDLCLSPDDLLLIGDVMTENHACRFTLDHYEAGYGNLMGELGTKDSEWRWDTRGVSGTLSKIFGVTISGTQKRIPQTPLKEKILDKWKSVPERRNPQVLNQYLGVEVSHCTGNARRISVRGLLVLKPVALLLERQFPGWRDEVWGREFEAAIESSDDEAIENVWIKFKDQRAEMAQLVCYALDLLSPTGMSDSKLKVGFFNNGQEGSLDLEVGLNTWATLLKDTPLTAAFAIINERCLRCHVPDHSASACSTTTDGLAMALTMMESRISIPAFSGWKRVLVKSSGERYRRVEIGSSSIVLLASESNFDQLVSRATALRDTAVDAVEVRYRAFRWGEMTDVYIQASEPSYGGMRSARIPLPASVPPAQNVTATDFPHAETPLTDAILGKTASVTVEQTDAVSNPALPVKLRRKPVATSGDGGRRQEPAQ</sequence>
<dbReference type="InterPro" id="IPR000626">
    <property type="entry name" value="Ubiquitin-like_dom"/>
</dbReference>